<dbReference type="AlphaFoldDB" id="A0A0M8ZWW8"/>
<evidence type="ECO:0000256" key="1">
    <source>
        <dbReference type="SAM" id="MobiDB-lite"/>
    </source>
</evidence>
<accession>A0A0M8ZWW8</accession>
<feature type="compositionally biased region" description="Basic and acidic residues" evidence="1">
    <location>
        <begin position="344"/>
        <end position="365"/>
    </location>
</feature>
<evidence type="ECO:0000313" key="2">
    <source>
        <dbReference type="EMBL" id="KOX72587.1"/>
    </source>
</evidence>
<dbReference type="EMBL" id="KQ435817">
    <property type="protein sequence ID" value="KOX72587.1"/>
    <property type="molecule type" value="Genomic_DNA"/>
</dbReference>
<gene>
    <name evidence="2" type="ORF">WN51_02116</name>
</gene>
<dbReference type="Proteomes" id="UP000053105">
    <property type="component" value="Unassembled WGS sequence"/>
</dbReference>
<feature type="region of interest" description="Disordered" evidence="1">
    <location>
        <begin position="344"/>
        <end position="392"/>
    </location>
</feature>
<keyword evidence="3" id="KW-1185">Reference proteome</keyword>
<organism evidence="2 3">
    <name type="scientific">Melipona quadrifasciata</name>
    <dbReference type="NCBI Taxonomy" id="166423"/>
    <lineage>
        <taxon>Eukaryota</taxon>
        <taxon>Metazoa</taxon>
        <taxon>Ecdysozoa</taxon>
        <taxon>Arthropoda</taxon>
        <taxon>Hexapoda</taxon>
        <taxon>Insecta</taxon>
        <taxon>Pterygota</taxon>
        <taxon>Neoptera</taxon>
        <taxon>Endopterygota</taxon>
        <taxon>Hymenoptera</taxon>
        <taxon>Apocrita</taxon>
        <taxon>Aculeata</taxon>
        <taxon>Apoidea</taxon>
        <taxon>Anthophila</taxon>
        <taxon>Apidae</taxon>
        <taxon>Melipona</taxon>
    </lineage>
</organism>
<feature type="compositionally biased region" description="Basic and acidic residues" evidence="1">
    <location>
        <begin position="376"/>
        <end position="392"/>
    </location>
</feature>
<sequence length="392" mass="45629">MRDFEVWKLIILREIVEHVLETQSGSTKKGSDKTPLIGTWLGVGSTDSDRVEGRQLLLLLENTGGGGNSQESVGGEEVVAWWEHRRILHTPLHLLVNRINQRHHNLEKYLPLFSLFLSQNGNGIVLLKNHLSLFYDGTCFELKNKKIKYLLEKLRRTILAKHFKLLYHLSRPQRAGHKHRYTLYPEEAETELDEASAAGSKLEWSGNSDARAVNTVGYRMRSVTIIRMAITSPSSREAQWWRTVGVGNLAERREIDSDSYAPPYIRFREVFDLCPEPISNIRQLTAEGSPVENEDFRIDWHEWSVGRKALRNGLRRLMRRKAPKEIKRSFVYKIECLHRPEAERKEEGRRYPIPRWQEKDERDESLQGWYEGAELAETKDQERRPESTPKPV</sequence>
<reference evidence="2 3" key="1">
    <citation type="submission" date="2015-07" db="EMBL/GenBank/DDBJ databases">
        <title>The genome of Melipona quadrifasciata.</title>
        <authorList>
            <person name="Pan H."/>
            <person name="Kapheim K."/>
        </authorList>
    </citation>
    <scope>NUCLEOTIDE SEQUENCE [LARGE SCALE GENOMIC DNA]</scope>
    <source>
        <strain evidence="2">0111107301</strain>
        <tissue evidence="2">Whole body</tissue>
    </source>
</reference>
<evidence type="ECO:0000313" key="3">
    <source>
        <dbReference type="Proteomes" id="UP000053105"/>
    </source>
</evidence>
<name>A0A0M8ZWW8_9HYME</name>
<proteinExistence type="predicted"/>
<protein>
    <submittedName>
        <fullName evidence="2">Uncharacterized protein</fullName>
    </submittedName>
</protein>